<dbReference type="Proteomes" id="UP000294664">
    <property type="component" value="Unassembled WGS sequence"/>
</dbReference>
<keyword evidence="2" id="KW-0732">Signal</keyword>
<protein>
    <submittedName>
        <fullName evidence="3">Uncharacterized protein</fullName>
    </submittedName>
</protein>
<accession>A0A4R3LTN5</accession>
<evidence type="ECO:0000256" key="2">
    <source>
        <dbReference type="SAM" id="SignalP"/>
    </source>
</evidence>
<reference evidence="3 4" key="1">
    <citation type="submission" date="2019-03" db="EMBL/GenBank/DDBJ databases">
        <title>Genomic Encyclopedia of Type Strains, Phase IV (KMG-IV): sequencing the most valuable type-strain genomes for metagenomic binning, comparative biology and taxonomic classification.</title>
        <authorList>
            <person name="Goeker M."/>
        </authorList>
    </citation>
    <scope>NUCLEOTIDE SEQUENCE [LARGE SCALE GENOMIC DNA]</scope>
    <source>
        <strain evidence="3 4">DSM 9035</strain>
    </source>
</reference>
<keyword evidence="4" id="KW-1185">Reference proteome</keyword>
<feature type="region of interest" description="Disordered" evidence="1">
    <location>
        <begin position="23"/>
        <end position="88"/>
    </location>
</feature>
<gene>
    <name evidence="3" type="ORF">EDC64_10896</name>
</gene>
<dbReference type="RefSeq" id="WP_132032222.1">
    <property type="nucleotide sequence ID" value="NZ_SMAI01000008.1"/>
</dbReference>
<feature type="chain" id="PRO_5020204122" evidence="2">
    <location>
        <begin position="22"/>
        <end position="88"/>
    </location>
</feature>
<feature type="compositionally biased region" description="Pro residues" evidence="1">
    <location>
        <begin position="79"/>
        <end position="88"/>
    </location>
</feature>
<organism evidence="3 4">
    <name type="scientific">Aquabacter spiritensis</name>
    <dbReference type="NCBI Taxonomy" id="933073"/>
    <lineage>
        <taxon>Bacteria</taxon>
        <taxon>Pseudomonadati</taxon>
        <taxon>Pseudomonadota</taxon>
        <taxon>Alphaproteobacteria</taxon>
        <taxon>Hyphomicrobiales</taxon>
        <taxon>Xanthobacteraceae</taxon>
        <taxon>Aquabacter</taxon>
    </lineage>
</organism>
<dbReference type="EMBL" id="SMAI01000008">
    <property type="protein sequence ID" value="TCT03930.1"/>
    <property type="molecule type" value="Genomic_DNA"/>
</dbReference>
<proteinExistence type="predicted"/>
<evidence type="ECO:0000313" key="4">
    <source>
        <dbReference type="Proteomes" id="UP000294664"/>
    </source>
</evidence>
<feature type="signal peptide" evidence="2">
    <location>
        <begin position="1"/>
        <end position="21"/>
    </location>
</feature>
<sequence>MTFASAALIAMVWLLAGPAEAQTRYVPGPQPMPSPGVPGQNLSPPAPRQNLAPPPNRTPRPGEGDSTTRIQTDRSSRMPAPPPPVPGQ</sequence>
<name>A0A4R3LTN5_9HYPH</name>
<evidence type="ECO:0000256" key="1">
    <source>
        <dbReference type="SAM" id="MobiDB-lite"/>
    </source>
</evidence>
<dbReference type="AlphaFoldDB" id="A0A4R3LTN5"/>
<comment type="caution">
    <text evidence="3">The sequence shown here is derived from an EMBL/GenBank/DDBJ whole genome shotgun (WGS) entry which is preliminary data.</text>
</comment>
<feature type="compositionally biased region" description="Pro residues" evidence="1">
    <location>
        <begin position="44"/>
        <end position="58"/>
    </location>
</feature>
<evidence type="ECO:0000313" key="3">
    <source>
        <dbReference type="EMBL" id="TCT03930.1"/>
    </source>
</evidence>